<reference evidence="2 3" key="1">
    <citation type="submission" date="2019-05" db="EMBL/GenBank/DDBJ databases">
        <title>Nakamurella sp. N5BH11, whole genome shotgun sequence.</title>
        <authorList>
            <person name="Tuo L."/>
        </authorList>
    </citation>
    <scope>NUCLEOTIDE SEQUENCE [LARGE SCALE GENOMIC DNA]</scope>
    <source>
        <strain evidence="2 3">N5BH11</strain>
    </source>
</reference>
<dbReference type="PANTHER" id="PTHR41913">
    <property type="entry name" value="DUF1684 DOMAIN-CONTAINING PROTEIN"/>
    <property type="match status" value="1"/>
</dbReference>
<keyword evidence="3" id="KW-1185">Reference proteome</keyword>
<evidence type="ECO:0000313" key="3">
    <source>
        <dbReference type="Proteomes" id="UP000306985"/>
    </source>
</evidence>
<dbReference type="AlphaFoldDB" id="A0A4V6CW76"/>
<dbReference type="Pfam" id="PF07920">
    <property type="entry name" value="DUF1684"/>
    <property type="match status" value="1"/>
</dbReference>
<evidence type="ECO:0000256" key="1">
    <source>
        <dbReference type="SAM" id="MobiDB-lite"/>
    </source>
</evidence>
<organism evidence="2 3">
    <name type="scientific">Nakamurella flava</name>
    <dbReference type="NCBI Taxonomy" id="2576308"/>
    <lineage>
        <taxon>Bacteria</taxon>
        <taxon>Bacillati</taxon>
        <taxon>Actinomycetota</taxon>
        <taxon>Actinomycetes</taxon>
        <taxon>Nakamurellales</taxon>
        <taxon>Nakamurellaceae</taxon>
        <taxon>Nakamurella</taxon>
    </lineage>
</organism>
<feature type="region of interest" description="Disordered" evidence="1">
    <location>
        <begin position="1"/>
        <end position="27"/>
    </location>
</feature>
<name>A0A4V6CW76_9ACTN</name>
<evidence type="ECO:0000313" key="2">
    <source>
        <dbReference type="EMBL" id="TKV60845.1"/>
    </source>
</evidence>
<proteinExistence type="predicted"/>
<dbReference type="InterPro" id="IPR012467">
    <property type="entry name" value="DUF1684"/>
</dbReference>
<accession>A0A4V6CW76</accession>
<dbReference type="OrthoDB" id="5493262at2"/>
<dbReference type="EMBL" id="SZZH01000001">
    <property type="protein sequence ID" value="TKV60845.1"/>
    <property type="molecule type" value="Genomic_DNA"/>
</dbReference>
<gene>
    <name evidence="2" type="ORF">FDO65_04055</name>
</gene>
<dbReference type="PANTHER" id="PTHR41913:SF1">
    <property type="entry name" value="DUF1684 DOMAIN-CONTAINING PROTEIN"/>
    <property type="match status" value="1"/>
</dbReference>
<sequence length="308" mass="32485">MTLTTTHPRGHSGPVAPPAEPGAGSEEAIASWRAWRATRSAELRRPHGWLSLAGFAWLTPDAIDVPGLPGRWSADDETVTLAARTSDALYPVGESRRTDTVDVPADPFAVPSSGSLAGTVRFPVPDGASVLAVRHGDRQVELLRRAGRPALRIRDPHAATRTGFRGIPTFDWTDTWLLTARFVPTPEPVAEVVLTARPDLLTTAVTHGRVDFSVAGTPVSLAATVGGDGGLTVAFRDLTNGVLTAPWRVLSTAAPDERHQVLLDFNRAVNPPFAFTAHGTCPAPVAANRVPVAVTAGEQAPLVPGSAR</sequence>
<dbReference type="RefSeq" id="WP_137448148.1">
    <property type="nucleotide sequence ID" value="NZ_SZZH01000001.1"/>
</dbReference>
<protein>
    <submittedName>
        <fullName evidence="2">DUF1684 domain-containing protein</fullName>
    </submittedName>
</protein>
<dbReference type="Proteomes" id="UP000306985">
    <property type="component" value="Unassembled WGS sequence"/>
</dbReference>
<comment type="caution">
    <text evidence="2">The sequence shown here is derived from an EMBL/GenBank/DDBJ whole genome shotgun (WGS) entry which is preliminary data.</text>
</comment>